<accession>A0A964FMD7</accession>
<dbReference type="GO" id="GO:0008641">
    <property type="term" value="F:ubiquitin-like modifier activating enzyme activity"/>
    <property type="evidence" value="ECO:0007669"/>
    <property type="project" value="InterPro"/>
</dbReference>
<feature type="domain" description="THIF-type NAD/FAD binding fold" evidence="1">
    <location>
        <begin position="21"/>
        <end position="145"/>
    </location>
</feature>
<dbReference type="AlphaFoldDB" id="A0A964FMD7"/>
<dbReference type="RefSeq" id="WP_229642916.1">
    <property type="nucleotide sequence ID" value="NZ_JADWDC010000118.1"/>
</dbReference>
<keyword evidence="3" id="KW-1185">Reference proteome</keyword>
<dbReference type="InterPro" id="IPR035985">
    <property type="entry name" value="Ubiquitin-activating_enz"/>
</dbReference>
<name>A0A964FMD7_9CYAN</name>
<dbReference type="InterPro" id="IPR000594">
    <property type="entry name" value="ThiF_NAD_FAD-bd"/>
</dbReference>
<dbReference type="GO" id="GO:0016779">
    <property type="term" value="F:nucleotidyltransferase activity"/>
    <property type="evidence" value="ECO:0007669"/>
    <property type="project" value="UniProtKB-KW"/>
</dbReference>
<evidence type="ECO:0000313" key="2">
    <source>
        <dbReference type="EMBL" id="MCC0179818.1"/>
    </source>
</evidence>
<dbReference type="SUPFAM" id="SSF69572">
    <property type="entry name" value="Activating enzymes of the ubiquitin-like proteins"/>
    <property type="match status" value="1"/>
</dbReference>
<gene>
    <name evidence="2" type="ORF">I4641_23040</name>
</gene>
<keyword evidence="2" id="KW-0548">Nucleotidyltransferase</keyword>
<reference evidence="2" key="1">
    <citation type="journal article" date="2021" name="Antonie Van Leeuwenhoek">
        <title>Draft genome and description of Waterburya agarophytonicola gen. nov. sp. nov. (Pleurocapsales, Cyanobacteria): a seaweed symbiont.</title>
        <authorList>
            <person name="Bonthond G."/>
            <person name="Shalygin S."/>
            <person name="Bayer T."/>
            <person name="Weinberger F."/>
        </authorList>
    </citation>
    <scope>NUCLEOTIDE SEQUENCE</scope>
    <source>
        <strain evidence="2">KI4</strain>
    </source>
</reference>
<dbReference type="EMBL" id="JADWDC010000118">
    <property type="protein sequence ID" value="MCC0179818.1"/>
    <property type="molecule type" value="Genomic_DNA"/>
</dbReference>
<keyword evidence="2" id="KW-0808">Transferase</keyword>
<sequence length="288" mass="32008">MSFDYSVLHAKSIILPVYKQVEFYLVGCGGTGSWLAPSLCRIARTLSEQGKATTLIFIDPDAVERKNVLRQNFCDAEIGLNKAQTLALRYSLSWGVEINALPALFDSQIVARDYYQREHKLKIIIGCVDNALARQSITHALSQYQSWHTRDVATELWWLDCGNHSNSGQVLIGSHLSTEIDVYKFHELGCIKLPAPCLQHPELLKPKPEELDDNTVSCAELALLNTQTLSINQRMAAEAASYLVQLVIGKLNRLATYLDLNSGFATSTFITEEAIAKIVPDAKDLAKI</sequence>
<comment type="caution">
    <text evidence="2">The sequence shown here is derived from an EMBL/GenBank/DDBJ whole genome shotgun (WGS) entry which is preliminary data.</text>
</comment>
<evidence type="ECO:0000259" key="1">
    <source>
        <dbReference type="Pfam" id="PF00899"/>
    </source>
</evidence>
<dbReference type="Proteomes" id="UP000729733">
    <property type="component" value="Unassembled WGS sequence"/>
</dbReference>
<evidence type="ECO:0000313" key="3">
    <source>
        <dbReference type="Proteomes" id="UP000729733"/>
    </source>
</evidence>
<dbReference type="Pfam" id="PF00899">
    <property type="entry name" value="ThiF"/>
    <property type="match status" value="1"/>
</dbReference>
<organism evidence="2 3">
    <name type="scientific">Waterburya agarophytonicola KI4</name>
    <dbReference type="NCBI Taxonomy" id="2874699"/>
    <lineage>
        <taxon>Bacteria</taxon>
        <taxon>Bacillati</taxon>
        <taxon>Cyanobacteriota</taxon>
        <taxon>Cyanophyceae</taxon>
        <taxon>Pleurocapsales</taxon>
        <taxon>Hyellaceae</taxon>
        <taxon>Waterburya</taxon>
        <taxon>Waterburya agarophytonicola</taxon>
    </lineage>
</organism>
<proteinExistence type="predicted"/>
<protein>
    <submittedName>
        <fullName evidence="2">ThiF family adenylyltransferase</fullName>
    </submittedName>
</protein>
<dbReference type="Gene3D" id="3.40.50.720">
    <property type="entry name" value="NAD(P)-binding Rossmann-like Domain"/>
    <property type="match status" value="1"/>
</dbReference>